<feature type="compositionally biased region" description="Basic and acidic residues" evidence="1">
    <location>
        <begin position="371"/>
        <end position="398"/>
    </location>
</feature>
<dbReference type="EMBL" id="GL945428">
    <property type="protein sequence ID" value="EGO30666.1"/>
    <property type="molecule type" value="Genomic_DNA"/>
</dbReference>
<protein>
    <submittedName>
        <fullName evidence="2">Uncharacterized protein</fullName>
    </submittedName>
</protein>
<dbReference type="HOGENOM" id="CLU_590733_0_0_1"/>
<proteinExistence type="predicted"/>
<feature type="region of interest" description="Disordered" evidence="1">
    <location>
        <begin position="178"/>
        <end position="234"/>
    </location>
</feature>
<evidence type="ECO:0000256" key="1">
    <source>
        <dbReference type="SAM" id="MobiDB-lite"/>
    </source>
</evidence>
<feature type="region of interest" description="Disordered" evidence="1">
    <location>
        <begin position="37"/>
        <end position="59"/>
    </location>
</feature>
<sequence>MASLRTLQNQGNIPKPAQINWFNPRTDRLVDWLEKHPKHSTAVTKEENRDASRSTKHTKASLYRRIARHVFKNDSNVNLRIAVDHHRQQFGSTGSGLVAGDLSDALYNSPIKRVRAKFPWWDRLSTFWCASLKYNAKPATSAHGQDLSGKAMAVLFPMRGDDEAFQCGMNSHFQGGGWDLVEHEQDGGDGSSYQQQLSQHQAPYQPSQQQQPYQPYQQQHQHQQQPPYQQQQAAVYAQYGNPSQQILYRSNPSLSSLPSATLQPQQRYGQITSTTPYMASLDFNPSDPSLSSLSINSNGSDTSVPAVQSVAPIPPASITRPPISVTGHQRQLSGGGSLGRGQSPACRHSPARPVHLPHPTTPTSKRSRNVIKLEDPEPKKKAELKQTKGKKRESEGDRLKALMEPVLQAESDGIKAEADLKWAKYAHSTTLAQGKNLKTAKDARAELTAALFELAKLQMVREQ</sequence>
<gene>
    <name evidence="2" type="ORF">SERLADRAFT_412382</name>
</gene>
<evidence type="ECO:0000313" key="2">
    <source>
        <dbReference type="EMBL" id="EGO30666.1"/>
    </source>
</evidence>
<dbReference type="KEGG" id="sla:SERLADRAFT_412382"/>
<accession>F8NEN2</accession>
<dbReference type="RefSeq" id="XP_007312550.1">
    <property type="nucleotide sequence ID" value="XM_007312488.1"/>
</dbReference>
<feature type="compositionally biased region" description="Low complexity" evidence="1">
    <location>
        <begin position="191"/>
        <end position="234"/>
    </location>
</feature>
<organism>
    <name type="scientific">Serpula lacrymans var. lacrymans (strain S7.9)</name>
    <name type="common">Dry rot fungus</name>
    <dbReference type="NCBI Taxonomy" id="578457"/>
    <lineage>
        <taxon>Eukaryota</taxon>
        <taxon>Fungi</taxon>
        <taxon>Dikarya</taxon>
        <taxon>Basidiomycota</taxon>
        <taxon>Agaricomycotina</taxon>
        <taxon>Agaricomycetes</taxon>
        <taxon>Agaricomycetidae</taxon>
        <taxon>Boletales</taxon>
        <taxon>Coniophorineae</taxon>
        <taxon>Serpulaceae</taxon>
        <taxon>Serpula</taxon>
    </lineage>
</organism>
<dbReference type="AlphaFoldDB" id="F8NEN2"/>
<feature type="compositionally biased region" description="Basic and acidic residues" evidence="1">
    <location>
        <begin position="44"/>
        <end position="53"/>
    </location>
</feature>
<reference evidence="2" key="1">
    <citation type="submission" date="2011-04" db="EMBL/GenBank/DDBJ databases">
        <title>Evolution of plant cell wall degrading machinery underlies the functional diversity of forest fungi.</title>
        <authorList>
            <consortium name="US DOE Joint Genome Institute (JGI-PGF)"/>
            <person name="Eastwood D.C."/>
            <person name="Floudas D."/>
            <person name="Binder M."/>
            <person name="Majcherczyk A."/>
            <person name="Schneider P."/>
            <person name="Aerts A."/>
            <person name="Asiegbu F.O."/>
            <person name="Baker S.E."/>
            <person name="Barry K."/>
            <person name="Bendiksby M."/>
            <person name="Blumentritt M."/>
            <person name="Coutinho P.M."/>
            <person name="Cullen D."/>
            <person name="Cullen D."/>
            <person name="Gathman A."/>
            <person name="Goodell B."/>
            <person name="Henrissat B."/>
            <person name="Ihrmark K."/>
            <person name="Kauserud H."/>
            <person name="Kohler A."/>
            <person name="LaButti K."/>
            <person name="Lapidus A."/>
            <person name="Lavin J.L."/>
            <person name="Lee Y.-H."/>
            <person name="Lindquist E."/>
            <person name="Lilly W."/>
            <person name="Lucas S."/>
            <person name="Morin E."/>
            <person name="Murat C."/>
            <person name="Oguiza J.A."/>
            <person name="Park J."/>
            <person name="Pisabarro A.G."/>
            <person name="Riley R."/>
            <person name="Rosling A."/>
            <person name="Salamov A."/>
            <person name="Schmidt O."/>
            <person name="Schmutz J."/>
            <person name="Skrede I."/>
            <person name="Stenlid J."/>
            <person name="Wiebenga A."/>
            <person name="Xie X."/>
            <person name="Kues U."/>
            <person name="Hibbett D.S."/>
            <person name="Hoffmeister D."/>
            <person name="Hogberg N."/>
            <person name="Martin F."/>
            <person name="Grigoriev I.V."/>
            <person name="Watkinson S.C."/>
        </authorList>
    </citation>
    <scope>NUCLEOTIDE SEQUENCE</scope>
    <source>
        <strain evidence="2">S7.9</strain>
    </source>
</reference>
<dbReference type="OrthoDB" id="2678246at2759"/>
<dbReference type="GeneID" id="18813041"/>
<dbReference type="Proteomes" id="UP000008064">
    <property type="component" value="Unassembled WGS sequence"/>
</dbReference>
<feature type="compositionally biased region" description="Low complexity" evidence="1">
    <location>
        <begin position="288"/>
        <end position="303"/>
    </location>
</feature>
<feature type="region of interest" description="Disordered" evidence="1">
    <location>
        <begin position="312"/>
        <end position="398"/>
    </location>
</feature>
<name>F8NEN2_SERL9</name>
<feature type="region of interest" description="Disordered" evidence="1">
    <location>
        <begin position="288"/>
        <end position="307"/>
    </location>
</feature>
<feature type="region of interest" description="Disordered" evidence="1">
    <location>
        <begin position="247"/>
        <end position="266"/>
    </location>
</feature>